<dbReference type="OrthoDB" id="2351941at2"/>
<comment type="subcellular location">
    <subcellularLocation>
        <location evidence="6">Cell membrane</location>
        <topology evidence="6">Multi-pass membrane protein</topology>
    </subcellularLocation>
    <subcellularLocation>
        <location evidence="1">Membrane</location>
        <topology evidence="1">Multi-pass membrane protein</topology>
    </subcellularLocation>
</comment>
<feature type="transmembrane region" description="Helical" evidence="6">
    <location>
        <begin position="115"/>
        <end position="135"/>
    </location>
</feature>
<dbReference type="PANTHER" id="PTHR43839:SF3">
    <property type="entry name" value="OLIGOPEPTIDE ABC TRANSPORTER, PERMEASE PROTEIN"/>
    <property type="match status" value="1"/>
</dbReference>
<dbReference type="PROSITE" id="PS50928">
    <property type="entry name" value="ABC_TM1"/>
    <property type="match status" value="1"/>
</dbReference>
<dbReference type="SUPFAM" id="SSF161098">
    <property type="entry name" value="MetI-like"/>
    <property type="match status" value="1"/>
</dbReference>
<comment type="similarity">
    <text evidence="6">Belongs to the binding-protein-dependent transport system permease family.</text>
</comment>
<dbReference type="RefSeq" id="WP_146949728.1">
    <property type="nucleotide sequence ID" value="NZ_VOQF01000009.1"/>
</dbReference>
<dbReference type="GO" id="GO:0055085">
    <property type="term" value="P:transmembrane transport"/>
    <property type="evidence" value="ECO:0007669"/>
    <property type="project" value="InterPro"/>
</dbReference>
<keyword evidence="3 6" id="KW-0812">Transmembrane</keyword>
<dbReference type="Proteomes" id="UP000321363">
    <property type="component" value="Unassembled WGS sequence"/>
</dbReference>
<evidence type="ECO:0000256" key="3">
    <source>
        <dbReference type="ARBA" id="ARBA00022692"/>
    </source>
</evidence>
<dbReference type="Pfam" id="PF00528">
    <property type="entry name" value="BPD_transp_1"/>
    <property type="match status" value="1"/>
</dbReference>
<keyword evidence="5 6" id="KW-0472">Membrane</keyword>
<sequence length="339" mass="38100">MIKLFKNPLFLIGFVFIVGLVTASFIYSHIVNNEVKQIYHIYGEDNELVDSAPIAPRKEALLGTDKLGYDMLSKVLIGAKFTILAALIIAILRMVISVPIGLIVGTYFSKTKKYLNSLVDAFHFIPLTIIALYLLQPVLYMRPEGFTYSLTERMGIEILVLAILTVPILSVLIGNEAGELLKSEYVISAKTLGGSNLHIIVKHIIPIMKDRFFILFGQQFVQTLIVMAHLGLFNLYFGGTLVSFDKMGTDPPQSMTNEWSGLIGGTKIFLQWAPWIPLTPIICFALTILAVSFMVEGFSRVTTGRPVYFKKRKKFNEDRMNKMDIESRSDQFKLLNKSS</sequence>
<feature type="transmembrane region" description="Helical" evidence="6">
    <location>
        <begin position="155"/>
        <end position="173"/>
    </location>
</feature>
<keyword evidence="9" id="KW-1185">Reference proteome</keyword>
<evidence type="ECO:0000259" key="7">
    <source>
        <dbReference type="PROSITE" id="PS50928"/>
    </source>
</evidence>
<accession>A0A5C6VVL6</accession>
<evidence type="ECO:0000256" key="5">
    <source>
        <dbReference type="ARBA" id="ARBA00023136"/>
    </source>
</evidence>
<keyword evidence="4 6" id="KW-1133">Transmembrane helix</keyword>
<protein>
    <submittedName>
        <fullName evidence="8">ABC transporter permease subunit</fullName>
    </submittedName>
</protein>
<reference evidence="8 9" key="1">
    <citation type="journal article" date="2005" name="Int. J. Syst. Evol. Microbiol.">
        <title>Bacillus litoralis sp. nov., isolated from a tidal flat of the Yellow Sea in Korea.</title>
        <authorList>
            <person name="Yoon J.H."/>
            <person name="Oh T.K."/>
        </authorList>
    </citation>
    <scope>NUCLEOTIDE SEQUENCE [LARGE SCALE GENOMIC DNA]</scope>
    <source>
        <strain evidence="8 9">SW-211</strain>
    </source>
</reference>
<feature type="transmembrane region" description="Helical" evidence="6">
    <location>
        <begin position="9"/>
        <end position="30"/>
    </location>
</feature>
<organism evidence="8 9">
    <name type="scientific">Metabacillus litoralis</name>
    <dbReference type="NCBI Taxonomy" id="152268"/>
    <lineage>
        <taxon>Bacteria</taxon>
        <taxon>Bacillati</taxon>
        <taxon>Bacillota</taxon>
        <taxon>Bacilli</taxon>
        <taxon>Bacillales</taxon>
        <taxon>Bacillaceae</taxon>
        <taxon>Metabacillus</taxon>
    </lineage>
</organism>
<evidence type="ECO:0000313" key="8">
    <source>
        <dbReference type="EMBL" id="TXC89463.1"/>
    </source>
</evidence>
<proteinExistence type="inferred from homology"/>
<gene>
    <name evidence="8" type="ORF">FS935_16400</name>
</gene>
<feature type="transmembrane region" description="Helical" evidence="6">
    <location>
        <begin position="275"/>
        <end position="295"/>
    </location>
</feature>
<feature type="domain" description="ABC transmembrane type-1" evidence="7">
    <location>
        <begin position="83"/>
        <end position="295"/>
    </location>
</feature>
<dbReference type="InterPro" id="IPR000515">
    <property type="entry name" value="MetI-like"/>
</dbReference>
<keyword evidence="2 6" id="KW-0813">Transport</keyword>
<feature type="transmembrane region" description="Helical" evidence="6">
    <location>
        <begin position="81"/>
        <end position="108"/>
    </location>
</feature>
<name>A0A5C6VVL6_9BACI</name>
<evidence type="ECO:0000256" key="6">
    <source>
        <dbReference type="RuleBase" id="RU363032"/>
    </source>
</evidence>
<evidence type="ECO:0000256" key="4">
    <source>
        <dbReference type="ARBA" id="ARBA00022989"/>
    </source>
</evidence>
<dbReference type="EMBL" id="VOQF01000009">
    <property type="protein sequence ID" value="TXC89463.1"/>
    <property type="molecule type" value="Genomic_DNA"/>
</dbReference>
<evidence type="ECO:0000313" key="9">
    <source>
        <dbReference type="Proteomes" id="UP000321363"/>
    </source>
</evidence>
<dbReference type="CDD" id="cd06261">
    <property type="entry name" value="TM_PBP2"/>
    <property type="match status" value="1"/>
</dbReference>
<evidence type="ECO:0000256" key="1">
    <source>
        <dbReference type="ARBA" id="ARBA00004141"/>
    </source>
</evidence>
<evidence type="ECO:0000256" key="2">
    <source>
        <dbReference type="ARBA" id="ARBA00022448"/>
    </source>
</evidence>
<feature type="transmembrane region" description="Helical" evidence="6">
    <location>
        <begin position="212"/>
        <end position="237"/>
    </location>
</feature>
<dbReference type="GO" id="GO:0005886">
    <property type="term" value="C:plasma membrane"/>
    <property type="evidence" value="ECO:0007669"/>
    <property type="project" value="UniProtKB-SubCell"/>
</dbReference>
<dbReference type="Gene3D" id="1.10.3720.10">
    <property type="entry name" value="MetI-like"/>
    <property type="match status" value="1"/>
</dbReference>
<dbReference type="AlphaFoldDB" id="A0A5C6VVL6"/>
<dbReference type="PANTHER" id="PTHR43839">
    <property type="entry name" value="OPPC IN A BINDING PROTEIN-DEPENDENT TRANSPORT SYSTEM"/>
    <property type="match status" value="1"/>
</dbReference>
<comment type="caution">
    <text evidence="8">The sequence shown here is derived from an EMBL/GenBank/DDBJ whole genome shotgun (WGS) entry which is preliminary data.</text>
</comment>
<dbReference type="InterPro" id="IPR035906">
    <property type="entry name" value="MetI-like_sf"/>
</dbReference>